<protein>
    <submittedName>
        <fullName evidence="1">Uncharacterized protein</fullName>
    </submittedName>
</protein>
<comment type="caution">
    <text evidence="1">The sequence shown here is derived from an EMBL/GenBank/DDBJ whole genome shotgun (WGS) entry which is preliminary data.</text>
</comment>
<sequence>RRREDIRWSAERGCDWRPGYLSPFRDEEDTLQRAGILWISHVLTLLGLVKYSVTYSQWMQIRKHFDYQGGPWGVWTYIED</sequence>
<keyword evidence="2" id="KW-1185">Reference proteome</keyword>
<dbReference type="Proteomes" id="UP000824469">
    <property type="component" value="Unassembled WGS sequence"/>
</dbReference>
<dbReference type="AlphaFoldDB" id="A0AA38C802"/>
<evidence type="ECO:0000313" key="2">
    <source>
        <dbReference type="Proteomes" id="UP000824469"/>
    </source>
</evidence>
<dbReference type="EMBL" id="JAHRHJ020003221">
    <property type="protein sequence ID" value="KAH9292219.1"/>
    <property type="molecule type" value="Genomic_DNA"/>
</dbReference>
<feature type="non-terminal residue" evidence="1">
    <location>
        <position position="80"/>
    </location>
</feature>
<reference evidence="1 2" key="1">
    <citation type="journal article" date="2021" name="Nat. Plants">
        <title>The Taxus genome provides insights into paclitaxel biosynthesis.</title>
        <authorList>
            <person name="Xiong X."/>
            <person name="Gou J."/>
            <person name="Liao Q."/>
            <person name="Li Y."/>
            <person name="Zhou Q."/>
            <person name="Bi G."/>
            <person name="Li C."/>
            <person name="Du R."/>
            <person name="Wang X."/>
            <person name="Sun T."/>
            <person name="Guo L."/>
            <person name="Liang H."/>
            <person name="Lu P."/>
            <person name="Wu Y."/>
            <person name="Zhang Z."/>
            <person name="Ro D.K."/>
            <person name="Shang Y."/>
            <person name="Huang S."/>
            <person name="Yan J."/>
        </authorList>
    </citation>
    <scope>NUCLEOTIDE SEQUENCE [LARGE SCALE GENOMIC DNA]</scope>
    <source>
        <strain evidence="1">Ta-2019</strain>
    </source>
</reference>
<name>A0AA38C802_TAXCH</name>
<feature type="non-terminal residue" evidence="1">
    <location>
        <position position="1"/>
    </location>
</feature>
<organism evidence="1 2">
    <name type="scientific">Taxus chinensis</name>
    <name type="common">Chinese yew</name>
    <name type="synonym">Taxus wallichiana var. chinensis</name>
    <dbReference type="NCBI Taxonomy" id="29808"/>
    <lineage>
        <taxon>Eukaryota</taxon>
        <taxon>Viridiplantae</taxon>
        <taxon>Streptophyta</taxon>
        <taxon>Embryophyta</taxon>
        <taxon>Tracheophyta</taxon>
        <taxon>Spermatophyta</taxon>
        <taxon>Pinopsida</taxon>
        <taxon>Pinidae</taxon>
        <taxon>Conifers II</taxon>
        <taxon>Cupressales</taxon>
        <taxon>Taxaceae</taxon>
        <taxon>Taxus</taxon>
    </lineage>
</organism>
<evidence type="ECO:0000313" key="1">
    <source>
        <dbReference type="EMBL" id="KAH9292219.1"/>
    </source>
</evidence>
<accession>A0AA38C802</accession>
<gene>
    <name evidence="1" type="ORF">KI387_042591</name>
</gene>
<proteinExistence type="predicted"/>